<gene>
    <name evidence="3" type="ORF">G4D61_14670</name>
</gene>
<dbReference type="Proteomes" id="UP000476934">
    <property type="component" value="Unassembled WGS sequence"/>
</dbReference>
<dbReference type="InterPro" id="IPR013762">
    <property type="entry name" value="Integrase-like_cat_sf"/>
</dbReference>
<dbReference type="AlphaFoldDB" id="A0A6M0PCB7"/>
<sequence>MIVQKRIETWSIEESNKFLNRMRQQKDHIFILYFLAIYTGMRRGELLGLKWGDIDFDNKRIYVKHSLYYVSGQGLVLQSSKTASGKRNISITDDSCVSMA</sequence>
<comment type="caution">
    <text evidence="3">The sequence shown here is derived from an EMBL/GenBank/DDBJ whole genome shotgun (WGS) entry which is preliminary data.</text>
</comment>
<keyword evidence="4" id="KW-1185">Reference proteome</keyword>
<dbReference type="Gene3D" id="1.10.443.10">
    <property type="entry name" value="Intergrase catalytic core"/>
    <property type="match status" value="1"/>
</dbReference>
<dbReference type="InterPro" id="IPR002104">
    <property type="entry name" value="Integrase_catalytic"/>
</dbReference>
<dbReference type="RefSeq" id="WP_163174227.1">
    <property type="nucleotide sequence ID" value="NZ_JAAIWK010000028.1"/>
</dbReference>
<proteinExistence type="predicted"/>
<dbReference type="GO" id="GO:0015074">
    <property type="term" value="P:DNA integration"/>
    <property type="evidence" value="ECO:0007669"/>
    <property type="project" value="InterPro"/>
</dbReference>
<evidence type="ECO:0000313" key="3">
    <source>
        <dbReference type="EMBL" id="NEY21188.1"/>
    </source>
</evidence>
<dbReference type="EMBL" id="JAAIWK010000028">
    <property type="protein sequence ID" value="NEY21188.1"/>
    <property type="molecule type" value="Genomic_DNA"/>
</dbReference>
<organism evidence="3 4">
    <name type="scientific">Heyndrickxia ginsengihumi</name>
    <dbReference type="NCBI Taxonomy" id="363870"/>
    <lineage>
        <taxon>Bacteria</taxon>
        <taxon>Bacillati</taxon>
        <taxon>Bacillota</taxon>
        <taxon>Bacilli</taxon>
        <taxon>Bacillales</taxon>
        <taxon>Bacillaceae</taxon>
        <taxon>Heyndrickxia</taxon>
    </lineage>
</organism>
<dbReference type="PROSITE" id="PS51898">
    <property type="entry name" value="TYR_RECOMBINASE"/>
    <property type="match status" value="1"/>
</dbReference>
<feature type="domain" description="Tyr recombinase" evidence="2">
    <location>
        <begin position="5"/>
        <end position="100"/>
    </location>
</feature>
<dbReference type="GO" id="GO:0006310">
    <property type="term" value="P:DNA recombination"/>
    <property type="evidence" value="ECO:0007669"/>
    <property type="project" value="UniProtKB-KW"/>
</dbReference>
<evidence type="ECO:0000259" key="2">
    <source>
        <dbReference type="PROSITE" id="PS51898"/>
    </source>
</evidence>
<dbReference type="Pfam" id="PF00589">
    <property type="entry name" value="Phage_integrase"/>
    <property type="match status" value="1"/>
</dbReference>
<reference evidence="3 4" key="1">
    <citation type="submission" date="2020-03" db="EMBL/GenBank/DDBJ databases">
        <title>Bacillus aquiflavi sp. nov., isolated from yellow water of strong flavor Chinese baijiu in Yibin region of China.</title>
        <authorList>
            <person name="Xie J."/>
        </authorList>
    </citation>
    <scope>NUCLEOTIDE SEQUENCE [LARGE SCALE GENOMIC DNA]</scope>
    <source>
        <strain evidence="3 4">Gsoil 114</strain>
    </source>
</reference>
<accession>A0A6M0PCB7</accession>
<dbReference type="SUPFAM" id="SSF56349">
    <property type="entry name" value="DNA breaking-rejoining enzymes"/>
    <property type="match status" value="1"/>
</dbReference>
<protein>
    <submittedName>
        <fullName evidence="3">Site-specific integrase</fullName>
    </submittedName>
</protein>
<dbReference type="CDD" id="cd01189">
    <property type="entry name" value="INT_ICEBs1_C_like"/>
    <property type="match status" value="1"/>
</dbReference>
<name>A0A6M0PCB7_9BACI</name>
<keyword evidence="1" id="KW-0233">DNA recombination</keyword>
<dbReference type="InterPro" id="IPR011010">
    <property type="entry name" value="DNA_brk_join_enz"/>
</dbReference>
<evidence type="ECO:0000256" key="1">
    <source>
        <dbReference type="ARBA" id="ARBA00023172"/>
    </source>
</evidence>
<dbReference type="GO" id="GO:0003677">
    <property type="term" value="F:DNA binding"/>
    <property type="evidence" value="ECO:0007669"/>
    <property type="project" value="InterPro"/>
</dbReference>
<evidence type="ECO:0000313" key="4">
    <source>
        <dbReference type="Proteomes" id="UP000476934"/>
    </source>
</evidence>